<dbReference type="Proteomes" id="UP000663827">
    <property type="component" value="Unassembled WGS sequence"/>
</dbReference>
<accession>A0A8H3E610</accession>
<sequence length="97" mass="10603">MSSAGALKSASQKARKSKTNIRNFIPDLLLVCNCNDCWPEQKLQKYSTIKTHRRRKGAHPDSLGHAANTAATPVPSGSNQPTPPVDRVDSTRMMLVC</sequence>
<dbReference type="EMBL" id="CAJNJQ010002903">
    <property type="protein sequence ID" value="CAE7187882.1"/>
    <property type="molecule type" value="Genomic_DNA"/>
</dbReference>
<organism evidence="2 3">
    <name type="scientific">Rhizoctonia solani</name>
    <dbReference type="NCBI Taxonomy" id="456999"/>
    <lineage>
        <taxon>Eukaryota</taxon>
        <taxon>Fungi</taxon>
        <taxon>Dikarya</taxon>
        <taxon>Basidiomycota</taxon>
        <taxon>Agaricomycotina</taxon>
        <taxon>Agaricomycetes</taxon>
        <taxon>Cantharellales</taxon>
        <taxon>Ceratobasidiaceae</taxon>
        <taxon>Rhizoctonia</taxon>
    </lineage>
</organism>
<evidence type="ECO:0000256" key="1">
    <source>
        <dbReference type="SAM" id="MobiDB-lite"/>
    </source>
</evidence>
<gene>
    <name evidence="2" type="ORF">RDB_LOCUS123987</name>
</gene>
<reference evidence="2" key="1">
    <citation type="submission" date="2021-01" db="EMBL/GenBank/DDBJ databases">
        <authorList>
            <person name="Kaushik A."/>
        </authorList>
    </citation>
    <scope>NUCLEOTIDE SEQUENCE</scope>
    <source>
        <strain evidence="2">AG5</strain>
    </source>
</reference>
<dbReference type="AlphaFoldDB" id="A0A8H3E610"/>
<feature type="compositionally biased region" description="Polar residues" evidence="1">
    <location>
        <begin position="69"/>
        <end position="80"/>
    </location>
</feature>
<evidence type="ECO:0000313" key="2">
    <source>
        <dbReference type="EMBL" id="CAE7187882.1"/>
    </source>
</evidence>
<protein>
    <submittedName>
        <fullName evidence="2">Uncharacterized protein</fullName>
    </submittedName>
</protein>
<feature type="region of interest" description="Disordered" evidence="1">
    <location>
        <begin position="49"/>
        <end position="91"/>
    </location>
</feature>
<proteinExistence type="predicted"/>
<comment type="caution">
    <text evidence="2">The sequence shown here is derived from an EMBL/GenBank/DDBJ whole genome shotgun (WGS) entry which is preliminary data.</text>
</comment>
<name>A0A8H3E610_9AGAM</name>
<evidence type="ECO:0000313" key="3">
    <source>
        <dbReference type="Proteomes" id="UP000663827"/>
    </source>
</evidence>